<reference evidence="2" key="1">
    <citation type="submission" date="2021-02" db="EMBL/GenBank/DDBJ databases">
        <authorList>
            <person name="Nowell W R."/>
        </authorList>
    </citation>
    <scope>NUCLEOTIDE SEQUENCE</scope>
</reference>
<accession>A0A814IG25</accession>
<dbReference type="Proteomes" id="UP000663868">
    <property type="component" value="Unassembled WGS sequence"/>
</dbReference>
<organism evidence="2 4">
    <name type="scientific">Adineta steineri</name>
    <dbReference type="NCBI Taxonomy" id="433720"/>
    <lineage>
        <taxon>Eukaryota</taxon>
        <taxon>Metazoa</taxon>
        <taxon>Spiralia</taxon>
        <taxon>Gnathifera</taxon>
        <taxon>Rotifera</taxon>
        <taxon>Eurotatoria</taxon>
        <taxon>Bdelloidea</taxon>
        <taxon>Adinetida</taxon>
        <taxon>Adinetidae</taxon>
        <taxon>Adineta</taxon>
    </lineage>
</organism>
<protein>
    <recommendedName>
        <fullName evidence="1">MACPF domain-containing protein</fullName>
    </recommendedName>
</protein>
<evidence type="ECO:0000313" key="4">
    <source>
        <dbReference type="Proteomes" id="UP000663860"/>
    </source>
</evidence>
<feature type="domain" description="MACPF" evidence="1">
    <location>
        <begin position="1"/>
        <end position="164"/>
    </location>
</feature>
<dbReference type="InterPro" id="IPR020864">
    <property type="entry name" value="MACPF"/>
</dbReference>
<dbReference type="AlphaFoldDB" id="A0A814IG25"/>
<evidence type="ECO:0000259" key="1">
    <source>
        <dbReference type="PROSITE" id="PS51412"/>
    </source>
</evidence>
<dbReference type="Proteomes" id="UP000663860">
    <property type="component" value="Unassembled WGS sequence"/>
</dbReference>
<gene>
    <name evidence="2" type="ORF">IZO911_LOCUS18734</name>
    <name evidence="3" type="ORF">KXQ929_LOCUS1337</name>
</gene>
<dbReference type="EMBL" id="CAJOBB010000037">
    <property type="protein sequence ID" value="CAF3524444.1"/>
    <property type="molecule type" value="Genomic_DNA"/>
</dbReference>
<dbReference type="PROSITE" id="PS51412">
    <property type="entry name" value="MACPF_2"/>
    <property type="match status" value="1"/>
</dbReference>
<dbReference type="Pfam" id="PF01823">
    <property type="entry name" value="MACPF"/>
    <property type="match status" value="1"/>
</dbReference>
<evidence type="ECO:0000313" key="2">
    <source>
        <dbReference type="EMBL" id="CAF1021213.1"/>
    </source>
</evidence>
<sequence>MPCCKVDATTREYIRNQLFEDYGLMYMPSIVLGGIAQQTIEMQWEKYSQLVSQGININKESQVNFFLTMNDNTQGTYNIQTQNTFSSQITTQRASTFGGNPYSSSINEWAKTVSSNPDVIRFSLRNITDLITQARFPNDINLTQKKELIEQVLAEYIAKPLECINDCTNALQGTCKPPVSLGLGDSAVVSSNKIPAGTICGYNDGKIMVPCFGQNPTVKCPQGYTVRRYIDIGLTVCFKSVTTMQKSTIGTICGLVNVGPNVDGKIACNYTFNHLQQTCPLGYQRFDYRSRALITVCMSANSLVDLPGTICGMQRLHLTDGPACDGFNPGLQKCPDGYQYGTWRHSSSNQFSVCYKIS</sequence>
<comment type="caution">
    <text evidence="2">The sequence shown here is derived from an EMBL/GenBank/DDBJ whole genome shotgun (WGS) entry which is preliminary data.</text>
</comment>
<proteinExistence type="predicted"/>
<dbReference type="EMBL" id="CAJNOE010000182">
    <property type="protein sequence ID" value="CAF1021213.1"/>
    <property type="molecule type" value="Genomic_DNA"/>
</dbReference>
<evidence type="ECO:0000313" key="3">
    <source>
        <dbReference type="EMBL" id="CAF3524444.1"/>
    </source>
</evidence>
<name>A0A814IG25_9BILA</name>